<keyword evidence="3" id="KW-1185">Reference proteome</keyword>
<protein>
    <recommendedName>
        <fullName evidence="4">Lipocalin-like domain-containing protein</fullName>
    </recommendedName>
</protein>
<name>A0ABQ1TW72_9BACT</name>
<feature type="chain" id="PRO_5047361882" description="Lipocalin-like domain-containing protein" evidence="1">
    <location>
        <begin position="23"/>
        <end position="162"/>
    </location>
</feature>
<reference evidence="3" key="1">
    <citation type="journal article" date="2019" name="Int. J. Syst. Evol. Microbiol.">
        <title>The Global Catalogue of Microorganisms (GCM) 10K type strain sequencing project: providing services to taxonomists for standard genome sequencing and annotation.</title>
        <authorList>
            <consortium name="The Broad Institute Genomics Platform"/>
            <consortium name="The Broad Institute Genome Sequencing Center for Infectious Disease"/>
            <person name="Wu L."/>
            <person name="Ma J."/>
        </authorList>
    </citation>
    <scope>NUCLEOTIDE SEQUENCE [LARGE SCALE GENOMIC DNA]</scope>
    <source>
        <strain evidence="3">CGMCC 1.15197</strain>
    </source>
</reference>
<evidence type="ECO:0000256" key="1">
    <source>
        <dbReference type="SAM" id="SignalP"/>
    </source>
</evidence>
<evidence type="ECO:0000313" key="2">
    <source>
        <dbReference type="EMBL" id="GGF03988.1"/>
    </source>
</evidence>
<dbReference type="EMBL" id="BMHT01000002">
    <property type="protein sequence ID" value="GGF03988.1"/>
    <property type="molecule type" value="Genomic_DNA"/>
</dbReference>
<feature type="signal peptide" evidence="1">
    <location>
        <begin position="1"/>
        <end position="22"/>
    </location>
</feature>
<sequence>MRRYGLLLSGFFLAIVPLQLSAQQPAAQPVPKALLGTWQLQQLAFDARRPLTDTQIEQLYHDPAGEINQELKLGKLVQRLTFRADGTYLLSIKQLTQGEMSEQGQYWLRQDTLYARTTGGQIAGFSGEVLARLKGQVLVLEFPFWKPEDQVFEQERYQRVKD</sequence>
<evidence type="ECO:0000313" key="3">
    <source>
        <dbReference type="Proteomes" id="UP000632273"/>
    </source>
</evidence>
<evidence type="ECO:0008006" key="4">
    <source>
        <dbReference type="Google" id="ProtNLM"/>
    </source>
</evidence>
<proteinExistence type="predicted"/>
<comment type="caution">
    <text evidence="2">The sequence shown here is derived from an EMBL/GenBank/DDBJ whole genome shotgun (WGS) entry which is preliminary data.</text>
</comment>
<dbReference type="Proteomes" id="UP000632273">
    <property type="component" value="Unassembled WGS sequence"/>
</dbReference>
<keyword evidence="1" id="KW-0732">Signal</keyword>
<organism evidence="2 3">
    <name type="scientific">Hymenobacter cavernae</name>
    <dbReference type="NCBI Taxonomy" id="2044852"/>
    <lineage>
        <taxon>Bacteria</taxon>
        <taxon>Pseudomonadati</taxon>
        <taxon>Bacteroidota</taxon>
        <taxon>Cytophagia</taxon>
        <taxon>Cytophagales</taxon>
        <taxon>Hymenobacteraceae</taxon>
        <taxon>Hymenobacter</taxon>
    </lineage>
</organism>
<gene>
    <name evidence="2" type="ORF">GCM10011383_13820</name>
</gene>
<accession>A0ABQ1TW72</accession>